<protein>
    <recommendedName>
        <fullName evidence="3">Restriction endonuclease</fullName>
    </recommendedName>
</protein>
<keyword evidence="2" id="KW-1185">Reference proteome</keyword>
<proteinExistence type="predicted"/>
<evidence type="ECO:0000313" key="2">
    <source>
        <dbReference type="Proteomes" id="UP001595953"/>
    </source>
</evidence>
<evidence type="ECO:0008006" key="3">
    <source>
        <dbReference type="Google" id="ProtNLM"/>
    </source>
</evidence>
<reference evidence="2" key="1">
    <citation type="journal article" date="2019" name="Int. J. Syst. Evol. Microbiol.">
        <title>The Global Catalogue of Microorganisms (GCM) 10K type strain sequencing project: providing services to taxonomists for standard genome sequencing and annotation.</title>
        <authorList>
            <consortium name="The Broad Institute Genomics Platform"/>
            <consortium name="The Broad Institute Genome Sequencing Center for Infectious Disease"/>
            <person name="Wu L."/>
            <person name="Ma J."/>
        </authorList>
    </citation>
    <scope>NUCLEOTIDE SEQUENCE [LARGE SCALE GENOMIC DNA]</scope>
    <source>
        <strain evidence="2">CCUG 63682</strain>
    </source>
</reference>
<accession>A0ABV9N306</accession>
<dbReference type="Proteomes" id="UP001595953">
    <property type="component" value="Unassembled WGS sequence"/>
</dbReference>
<sequence length="329" mass="39154">MNYTREKLQSINAQSGKPTDFDEIVQTLADRVFANKEISLAEQQFVCGIVESLRNAKGEKDLNIHDYISCKDYVFRNRYLLYFNDLNGNKKVYNFNGEIPIERKRVDVAFLQKEYDEWNLFISDKLNGSELINYVSQETKYQIKELDKYCERLQIGSNRKEYLKKSLVLHGKYIYLLVKEFYQELGKEEETTELNGEKILIDGFTYVHTMFRHFSEQIKEHQADKSYHFDENVGFKSIPNFLLNAIECYKKLPESNTFNNRSLNIIFNGKIYAIWFRPFTKYLKGNKRIDYFRVQTFYPVENKADLDKLKDYKEINTNCGFKYLIKNVT</sequence>
<name>A0ABV9N306_9FLAO</name>
<gene>
    <name evidence="1" type="ORF">ACFO5O_01335</name>
</gene>
<organism evidence="1 2">
    <name type="scientific">Geojedonia litorea</name>
    <dbReference type="NCBI Taxonomy" id="1268269"/>
    <lineage>
        <taxon>Bacteria</taxon>
        <taxon>Pseudomonadati</taxon>
        <taxon>Bacteroidota</taxon>
        <taxon>Flavobacteriia</taxon>
        <taxon>Flavobacteriales</taxon>
        <taxon>Flavobacteriaceae</taxon>
        <taxon>Geojedonia</taxon>
    </lineage>
</organism>
<evidence type="ECO:0000313" key="1">
    <source>
        <dbReference type="EMBL" id="MFC4720948.1"/>
    </source>
</evidence>
<dbReference type="RefSeq" id="WP_387960185.1">
    <property type="nucleotide sequence ID" value="NZ_JBHSGP010000004.1"/>
</dbReference>
<comment type="caution">
    <text evidence="1">The sequence shown here is derived from an EMBL/GenBank/DDBJ whole genome shotgun (WGS) entry which is preliminary data.</text>
</comment>
<dbReference type="EMBL" id="JBHSGP010000004">
    <property type="protein sequence ID" value="MFC4720948.1"/>
    <property type="molecule type" value="Genomic_DNA"/>
</dbReference>